<sequence length="228" mass="22726">MDVDVPRDEHPGVTTEADAAGGVTIGIAGRIGATLPVTSGTAGVGSRAAELTPRLPISVEPKGRPVLGLPPGVVGRVEVGLEDAAMLLEPEPHMPDMPAVSSAPEMGLCIVADVIDNDEVVPIPDDVDAAVFPTPPVAGVDPAIAIPPPSYVDVEPYIPLGEDPSVEHAVPVVGVAMLPVTTGAGLRPAEGSSVAPKPIPIGEIGEPVVLPSGEVAPTVGVGAAIPVI</sequence>
<keyword evidence="2" id="KW-1185">Reference proteome</keyword>
<gene>
    <name evidence="1" type="ORF">FXV83_02010</name>
</gene>
<name>A0A5S4YUK3_9BRAD</name>
<accession>A0A5S4YUK3</accession>
<reference evidence="1 2" key="1">
    <citation type="submission" date="2019-08" db="EMBL/GenBank/DDBJ databases">
        <title>Bradyrhizobium hipponensis sp. nov., a rhizobium isolated from a Lupinus angustifolius root nodule in Tunisia.</title>
        <authorList>
            <person name="Off K."/>
            <person name="Rejili M."/>
            <person name="Mars M."/>
            <person name="Brachmann A."/>
            <person name="Marin M."/>
        </authorList>
    </citation>
    <scope>NUCLEOTIDE SEQUENCE [LARGE SCALE GENOMIC DNA]</scope>
    <source>
        <strain evidence="2">aSej3</strain>
    </source>
</reference>
<evidence type="ECO:0000313" key="1">
    <source>
        <dbReference type="EMBL" id="TYO68056.1"/>
    </source>
</evidence>
<dbReference type="EMBL" id="VSTH01000013">
    <property type="protein sequence ID" value="TYO68056.1"/>
    <property type="molecule type" value="Genomic_DNA"/>
</dbReference>
<proteinExistence type="predicted"/>
<dbReference type="Proteomes" id="UP000324797">
    <property type="component" value="Unassembled WGS sequence"/>
</dbReference>
<dbReference type="RefSeq" id="WP_148737261.1">
    <property type="nucleotide sequence ID" value="NZ_VSTH01000013.1"/>
</dbReference>
<dbReference type="AlphaFoldDB" id="A0A5S4YUK3"/>
<comment type="caution">
    <text evidence="1">The sequence shown here is derived from an EMBL/GenBank/DDBJ whole genome shotgun (WGS) entry which is preliminary data.</text>
</comment>
<organism evidence="1 2">
    <name type="scientific">Bradyrhizobium hipponense</name>
    <dbReference type="NCBI Taxonomy" id="2605638"/>
    <lineage>
        <taxon>Bacteria</taxon>
        <taxon>Pseudomonadati</taxon>
        <taxon>Pseudomonadota</taxon>
        <taxon>Alphaproteobacteria</taxon>
        <taxon>Hyphomicrobiales</taxon>
        <taxon>Nitrobacteraceae</taxon>
        <taxon>Bradyrhizobium</taxon>
    </lineage>
</organism>
<evidence type="ECO:0000313" key="2">
    <source>
        <dbReference type="Proteomes" id="UP000324797"/>
    </source>
</evidence>
<protein>
    <submittedName>
        <fullName evidence="1">Uncharacterized protein</fullName>
    </submittedName>
</protein>